<dbReference type="RefSeq" id="WP_132015357.1">
    <property type="nucleotide sequence ID" value="NZ_SLUN01000021.1"/>
</dbReference>
<feature type="transmembrane region" description="Helical" evidence="1">
    <location>
        <begin position="75"/>
        <end position="96"/>
    </location>
</feature>
<evidence type="ECO:0000313" key="3">
    <source>
        <dbReference type="Proteomes" id="UP000295008"/>
    </source>
</evidence>
<feature type="transmembrane region" description="Helical" evidence="1">
    <location>
        <begin position="7"/>
        <end position="27"/>
    </location>
</feature>
<feature type="transmembrane region" description="Helical" evidence="1">
    <location>
        <begin position="39"/>
        <end position="63"/>
    </location>
</feature>
<sequence>MNNTKRQAVLIILVCNAIVISFLEALLPLPVPVPGVKLGLANILTTLAIVFLDLKSALIIVVLRSIAVTFLSKGLFALVFGLTGGLLSAVLMWVLYKKLPDVFSIKGLSIAGAIIHNTGQMAVASWLLREPLILYYLPVLAIAAVITGFFTGSISELVIGELKKRGFLEEL</sequence>
<dbReference type="EMBL" id="SLUN01000021">
    <property type="protein sequence ID" value="TCL63311.1"/>
    <property type="molecule type" value="Genomic_DNA"/>
</dbReference>
<gene>
    <name evidence="2" type="ORF">EDC14_102129</name>
</gene>
<feature type="transmembrane region" description="Helical" evidence="1">
    <location>
        <begin position="133"/>
        <end position="159"/>
    </location>
</feature>
<accession>A0A4R1RBX3</accession>
<dbReference type="InterPro" id="IPR010898">
    <property type="entry name" value="Hpre_diP_synth_I"/>
</dbReference>
<keyword evidence="1" id="KW-0812">Transmembrane</keyword>
<evidence type="ECO:0000313" key="2">
    <source>
        <dbReference type="EMBL" id="TCL63311.1"/>
    </source>
</evidence>
<protein>
    <submittedName>
        <fullName evidence="2">Heptaprenyl diphosphate synthase</fullName>
    </submittedName>
</protein>
<proteinExistence type="predicted"/>
<dbReference type="AlphaFoldDB" id="A0A4R1RBX3"/>
<comment type="caution">
    <text evidence="2">The sequence shown here is derived from an EMBL/GenBank/DDBJ whole genome shotgun (WGS) entry which is preliminary data.</text>
</comment>
<dbReference type="PIRSF" id="PIRSF027391">
    <property type="entry name" value="Hpre_diP_synt_I"/>
    <property type="match status" value="1"/>
</dbReference>
<dbReference type="OrthoDB" id="9799095at2"/>
<organism evidence="2 3">
    <name type="scientific">Hydrogenispora ethanolica</name>
    <dbReference type="NCBI Taxonomy" id="1082276"/>
    <lineage>
        <taxon>Bacteria</taxon>
        <taxon>Bacillati</taxon>
        <taxon>Bacillota</taxon>
        <taxon>Hydrogenispora</taxon>
    </lineage>
</organism>
<keyword evidence="1" id="KW-0472">Membrane</keyword>
<keyword evidence="1" id="KW-1133">Transmembrane helix</keyword>
<dbReference type="Proteomes" id="UP000295008">
    <property type="component" value="Unassembled WGS sequence"/>
</dbReference>
<evidence type="ECO:0000256" key="1">
    <source>
        <dbReference type="SAM" id="Phobius"/>
    </source>
</evidence>
<keyword evidence="3" id="KW-1185">Reference proteome</keyword>
<dbReference type="Pfam" id="PF07456">
    <property type="entry name" value="Hpre_diP_synt_I"/>
    <property type="match status" value="1"/>
</dbReference>
<dbReference type="InterPro" id="IPR014535">
    <property type="entry name" value="Hpre_diP_synt_I"/>
</dbReference>
<name>A0A4R1RBX3_HYDET</name>
<dbReference type="Gene3D" id="1.10.1760.20">
    <property type="match status" value="1"/>
</dbReference>
<reference evidence="2 3" key="1">
    <citation type="submission" date="2019-03" db="EMBL/GenBank/DDBJ databases">
        <title>Genomic Encyclopedia of Type Strains, Phase IV (KMG-IV): sequencing the most valuable type-strain genomes for metagenomic binning, comparative biology and taxonomic classification.</title>
        <authorList>
            <person name="Goeker M."/>
        </authorList>
    </citation>
    <scope>NUCLEOTIDE SEQUENCE [LARGE SCALE GENOMIC DNA]</scope>
    <source>
        <strain evidence="2 3">LX-B</strain>
    </source>
</reference>